<feature type="compositionally biased region" description="Low complexity" evidence="1">
    <location>
        <begin position="49"/>
        <end position="59"/>
    </location>
</feature>
<accession>A0A0N1PJA3</accession>
<dbReference type="EMBL" id="LADJ01067126">
    <property type="protein sequence ID" value="KPJ21696.1"/>
    <property type="molecule type" value="Genomic_DNA"/>
</dbReference>
<organism evidence="2 3">
    <name type="scientific">Papilio machaon</name>
    <name type="common">Old World swallowtail butterfly</name>
    <dbReference type="NCBI Taxonomy" id="76193"/>
    <lineage>
        <taxon>Eukaryota</taxon>
        <taxon>Metazoa</taxon>
        <taxon>Ecdysozoa</taxon>
        <taxon>Arthropoda</taxon>
        <taxon>Hexapoda</taxon>
        <taxon>Insecta</taxon>
        <taxon>Pterygota</taxon>
        <taxon>Neoptera</taxon>
        <taxon>Endopterygota</taxon>
        <taxon>Lepidoptera</taxon>
        <taxon>Glossata</taxon>
        <taxon>Ditrysia</taxon>
        <taxon>Papilionoidea</taxon>
        <taxon>Papilionidae</taxon>
        <taxon>Papilioninae</taxon>
        <taxon>Papilio</taxon>
    </lineage>
</organism>
<feature type="compositionally biased region" description="Basic and acidic residues" evidence="1">
    <location>
        <begin position="67"/>
        <end position="76"/>
    </location>
</feature>
<dbReference type="InParanoid" id="A0A0N1PJA3"/>
<evidence type="ECO:0000313" key="3">
    <source>
        <dbReference type="Proteomes" id="UP000053240"/>
    </source>
</evidence>
<evidence type="ECO:0000256" key="1">
    <source>
        <dbReference type="SAM" id="MobiDB-lite"/>
    </source>
</evidence>
<feature type="region of interest" description="Disordered" evidence="1">
    <location>
        <begin position="128"/>
        <end position="153"/>
    </location>
</feature>
<dbReference type="STRING" id="76193.A0A0N1PJA3"/>
<sequence>MSIGVGSNSFKRSQHPRSLNPQDRSNSAPNVCINMVQRPITLAEHQRKNNQSNNSPQSNKYLTSGRHNKEDKDKGTDQQSHSTQVRLYQKVANEQTATWIRRNSEATVAHRHPQVQMRCLPLINGEGDAQKENISRSYASSPPPNPLPLPILS</sequence>
<feature type="compositionally biased region" description="Polar residues" evidence="1">
    <location>
        <begin position="1"/>
        <end position="29"/>
    </location>
</feature>
<feature type="region of interest" description="Disordered" evidence="1">
    <location>
        <begin position="44"/>
        <end position="84"/>
    </location>
</feature>
<name>A0A0N1PJA3_PAPMA</name>
<keyword evidence="3" id="KW-1185">Reference proteome</keyword>
<feature type="compositionally biased region" description="Pro residues" evidence="1">
    <location>
        <begin position="141"/>
        <end position="153"/>
    </location>
</feature>
<reference evidence="2 3" key="1">
    <citation type="journal article" date="2015" name="Nat. Commun.">
        <title>Outbred genome sequencing and CRISPR/Cas9 gene editing in butterflies.</title>
        <authorList>
            <person name="Li X."/>
            <person name="Fan D."/>
            <person name="Zhang W."/>
            <person name="Liu G."/>
            <person name="Zhang L."/>
            <person name="Zhao L."/>
            <person name="Fang X."/>
            <person name="Chen L."/>
            <person name="Dong Y."/>
            <person name="Chen Y."/>
            <person name="Ding Y."/>
            <person name="Zhao R."/>
            <person name="Feng M."/>
            <person name="Zhu Y."/>
            <person name="Feng Y."/>
            <person name="Jiang X."/>
            <person name="Zhu D."/>
            <person name="Xiang H."/>
            <person name="Feng X."/>
            <person name="Li S."/>
            <person name="Wang J."/>
            <person name="Zhang G."/>
            <person name="Kronforst M.R."/>
            <person name="Wang W."/>
        </authorList>
    </citation>
    <scope>NUCLEOTIDE SEQUENCE [LARGE SCALE GENOMIC DNA]</scope>
    <source>
        <strain evidence="2">Ya'a_city_454_Pm</strain>
        <tissue evidence="2">Whole body</tissue>
    </source>
</reference>
<feature type="region of interest" description="Disordered" evidence="1">
    <location>
        <begin position="1"/>
        <end position="30"/>
    </location>
</feature>
<dbReference type="Proteomes" id="UP000053240">
    <property type="component" value="Unassembled WGS sequence"/>
</dbReference>
<comment type="caution">
    <text evidence="2">The sequence shown here is derived from an EMBL/GenBank/DDBJ whole genome shotgun (WGS) entry which is preliminary data.</text>
</comment>
<protein>
    <submittedName>
        <fullName evidence="2">Uncharacterized protein</fullName>
    </submittedName>
</protein>
<evidence type="ECO:0000313" key="2">
    <source>
        <dbReference type="EMBL" id="KPJ21696.1"/>
    </source>
</evidence>
<dbReference type="AlphaFoldDB" id="A0A0N1PJA3"/>
<gene>
    <name evidence="2" type="ORF">RR48_00356</name>
</gene>
<proteinExistence type="predicted"/>